<dbReference type="EMBL" id="LBUP01000005">
    <property type="protein sequence ID" value="KKQ66439.1"/>
    <property type="molecule type" value="Genomic_DNA"/>
</dbReference>
<dbReference type="InterPro" id="IPR029060">
    <property type="entry name" value="PIN-like_dom_sf"/>
</dbReference>
<comment type="caution">
    <text evidence="2">The sequence shown here is derived from an EMBL/GenBank/DDBJ whole genome shotgun (WGS) entry which is preliminary data.</text>
</comment>
<name>A0A0G0LYG6_9BACT</name>
<dbReference type="NCBIfam" id="TIGR00305">
    <property type="entry name" value="putative toxin-antitoxin system toxin component, PIN family"/>
    <property type="match status" value="1"/>
</dbReference>
<gene>
    <name evidence="2" type="ORF">US86_C0005G0050</name>
</gene>
<evidence type="ECO:0000259" key="1">
    <source>
        <dbReference type="Pfam" id="PF13470"/>
    </source>
</evidence>
<dbReference type="InterPro" id="IPR002716">
    <property type="entry name" value="PIN_dom"/>
</dbReference>
<dbReference type="InterPro" id="IPR002850">
    <property type="entry name" value="PIN_toxin-like"/>
</dbReference>
<dbReference type="PANTHER" id="PTHR34610:SF4">
    <property type="entry name" value="SLL8027 PROTEIN"/>
    <property type="match status" value="1"/>
</dbReference>
<organism evidence="2 3">
    <name type="scientific">Candidatus Daviesbacteria bacterium GW2011_GWA2_38_24</name>
    <dbReference type="NCBI Taxonomy" id="1618422"/>
    <lineage>
        <taxon>Bacteria</taxon>
        <taxon>Candidatus Daviesiibacteriota</taxon>
    </lineage>
</organism>
<reference evidence="2 3" key="1">
    <citation type="journal article" date="2015" name="Nature">
        <title>rRNA introns, odd ribosomes, and small enigmatic genomes across a large radiation of phyla.</title>
        <authorList>
            <person name="Brown C.T."/>
            <person name="Hug L.A."/>
            <person name="Thomas B.C."/>
            <person name="Sharon I."/>
            <person name="Castelle C.J."/>
            <person name="Singh A."/>
            <person name="Wilkins M.J."/>
            <person name="Williams K.H."/>
            <person name="Banfield J.F."/>
        </authorList>
    </citation>
    <scope>NUCLEOTIDE SEQUENCE [LARGE SCALE GENOMIC DNA]</scope>
</reference>
<dbReference type="PANTHER" id="PTHR34610">
    <property type="entry name" value="SSL7007 PROTEIN"/>
    <property type="match status" value="1"/>
</dbReference>
<feature type="domain" description="PIN" evidence="1">
    <location>
        <begin position="3"/>
        <end position="56"/>
    </location>
</feature>
<dbReference type="AlphaFoldDB" id="A0A0G0LYG6"/>
<proteinExistence type="predicted"/>
<dbReference type="Proteomes" id="UP000034235">
    <property type="component" value="Unassembled WGS sequence"/>
</dbReference>
<dbReference type="SUPFAM" id="SSF88723">
    <property type="entry name" value="PIN domain-like"/>
    <property type="match status" value="1"/>
</dbReference>
<dbReference type="Pfam" id="PF13470">
    <property type="entry name" value="PIN_3"/>
    <property type="match status" value="1"/>
</dbReference>
<evidence type="ECO:0000313" key="3">
    <source>
        <dbReference type="Proteomes" id="UP000034235"/>
    </source>
</evidence>
<sequence>MLRAVLDTNVFVSGLKNRKTPPGQILQLWRKNKLIVITSPQLLAEIHEVFMRPSILSYLNQTPAIMDEFIKLLIRTTFVTAQEFIEVLNNS</sequence>
<accession>A0A0G0LYG6</accession>
<evidence type="ECO:0000313" key="2">
    <source>
        <dbReference type="EMBL" id="KKQ66439.1"/>
    </source>
</evidence>
<protein>
    <recommendedName>
        <fullName evidence="1">PIN domain-containing protein</fullName>
    </recommendedName>
</protein>